<comment type="function">
    <text evidence="6">DNA-dependent RNA polymerase catalyzes the transcription of DNA into RNA using the four ribonucleoside triphosphates as substrates.</text>
</comment>
<evidence type="ECO:0000256" key="5">
    <source>
        <dbReference type="ARBA" id="ARBA00048552"/>
    </source>
</evidence>
<evidence type="ECO:0000256" key="4">
    <source>
        <dbReference type="ARBA" id="ARBA00023163"/>
    </source>
</evidence>
<dbReference type="GO" id="GO:0006351">
    <property type="term" value="P:DNA-templated transcription"/>
    <property type="evidence" value="ECO:0007669"/>
    <property type="project" value="UniProtKB-UniRule"/>
</dbReference>
<dbReference type="InterPro" id="IPR007645">
    <property type="entry name" value="RNA_pol_Rpb2_3"/>
</dbReference>
<feature type="domain" description="RNA polymerase Rpb2" evidence="10">
    <location>
        <begin position="351"/>
        <end position="465"/>
    </location>
</feature>
<dbReference type="Pfam" id="PF04560">
    <property type="entry name" value="RNA_pol_Rpb2_7"/>
    <property type="match status" value="1"/>
</dbReference>
<evidence type="ECO:0000259" key="10">
    <source>
        <dbReference type="Pfam" id="PF04561"/>
    </source>
</evidence>
<dbReference type="Proteomes" id="UP000265691">
    <property type="component" value="Unassembled WGS sequence"/>
</dbReference>
<evidence type="ECO:0000259" key="8">
    <source>
        <dbReference type="Pfam" id="PF00562"/>
    </source>
</evidence>
<evidence type="ECO:0000259" key="12">
    <source>
        <dbReference type="Pfam" id="PF04565"/>
    </source>
</evidence>
<name>A0A3A1Y4A2_9GAMM</name>
<sequence length="1355" mass="152024">MSLTSSEKKRIRKNFGKKEEILNVPYLLSIQIESFKKFITKDPEGKQGLESVFRSIFPIQSNNGLAELQYVDYELGESLYNPQECQIRGQTYAVPLHVNLRLVTYDNKATRQVRNAKESRVYFGEIPIMTEHGSFVINGTECVAVSQLHRSPGVIFESDKGKTHSSGKTLYSARIIPYRGSWLDFEFDTKDIINMRIDKRKKLPATVILHALGYTTEEILAQFFSEVAYQIRNDKLYISTNIFSKIKGEVLPWPIQTDSKVYSEAGRKVTERVVKQLRADNVEWVECPTEILADRVVRKDIRSRVTDDVLYRANDVLPVDAFQILSEHLVNSFSTIYTNELEEGAYISETLRRDQTTDIPSACFEIYKVLNDEQSDADTDISHRDSDVSIKYFNNLLFNKDRYDLSVVGRMKFNLSLGISKDEVSEEESTLRPKDIVKVLQKLVAVRNGTQSVDDVDHLGFRRIRAVGEMIENQFRVGLVRVDRAVRERLTHGDLENLTPQALINHKPVSSAVREFFTGSKLSQFMDQNNALAEVTHKRRISALGAGGVTRERADFEIRDVHVTHYGRICPIETPEGQNIGLINTLATFARTNKYGFLETPYRKVVNGVVTEDFEYLSPLEENTDVVIAQANAKLNPDNTFATELVPARCGGETGMFLPEQISYMDVSAQQIVSVAAALIPFLEHDDAKRVLMGANMQKQAVPTLKPQKPLVGTGMEKVVALDSGVSIVAKRGGIVEYVDGSRIVVKVNETECLPGDAGVDIYNVIKYRRSNQNTVINQTPCVNVGDKIQRGEVLADGSATDLGELALGQNMRIAFIPWNGYNYEDSILVSERVVQDDRFTSIHIQELVCSARETKQGNEEITADIPNVNKDLLSKLDESGIIHIGAEVKGGDILVGRVTPKTEQNTTNYAEMKLLNQIFNIKAAEVKDNSLRVPNSVSGTVIDVQVFTREDVPKDARTERIQSEMLAKAEADIREEVEIIVGSITARMRTLLINNGHSEESVASADIAKLSTLHVQDPEASEELKQLFKLAKQHKNSIKERIEVEREKILKTDNLQPTVLKTVKVYLAIKRQIQPADKMAGRHGNKGVISKINPVEDMPYDEHGYPIDLALNPIGVPSRMNVGQVLETHLGLAAKGIGDQINKMLEAKASVEKLRSYIQKAYDVGHNNRQKVDLSEFTDEEIIVLANNLKDGLPVATPVFDGATEEEIKDLLRLAELPTTGQITLFDGRTGKKFDRPVTVGYMYMLKLNHLVDDKMHARSIGSYSLVTQQPLGGKAQFGGQRFGEMEVWALQAYGAAYTLQEMLTVKSDDIEGRRQIFQNILDGKQEMKANLPELFNVLIKEIRSLGLNMDFEK</sequence>
<evidence type="ECO:0000259" key="9">
    <source>
        <dbReference type="Pfam" id="PF04560"/>
    </source>
</evidence>
<evidence type="ECO:0000256" key="7">
    <source>
        <dbReference type="RuleBase" id="RU000434"/>
    </source>
</evidence>
<dbReference type="InterPro" id="IPR007120">
    <property type="entry name" value="DNA-dir_RNAP_su2_dom"/>
</dbReference>
<dbReference type="InterPro" id="IPR014724">
    <property type="entry name" value="RNA_pol_RPB2_OB-fold"/>
</dbReference>
<dbReference type="Pfam" id="PF04563">
    <property type="entry name" value="RNA_pol_Rpb2_1"/>
    <property type="match status" value="1"/>
</dbReference>
<feature type="domain" description="RNA polymerase Rpb2" evidence="12">
    <location>
        <begin position="524"/>
        <end position="591"/>
    </location>
</feature>
<keyword evidence="1 6" id="KW-0240">DNA-directed RNA polymerase</keyword>
<proteinExistence type="inferred from homology"/>
<dbReference type="InterPro" id="IPR007641">
    <property type="entry name" value="RNA_pol_Rpb2_7"/>
</dbReference>
<dbReference type="InterPro" id="IPR007644">
    <property type="entry name" value="RNA_pol_bsu_protrusion"/>
</dbReference>
<dbReference type="FunFam" id="2.40.50.100:FF:000006">
    <property type="entry name" value="DNA-directed RNA polymerase subunit beta"/>
    <property type="match status" value="1"/>
</dbReference>
<dbReference type="InterPro" id="IPR007642">
    <property type="entry name" value="RNA_pol_Rpb2_2"/>
</dbReference>
<dbReference type="NCBIfam" id="NF001616">
    <property type="entry name" value="PRK00405.1"/>
    <property type="match status" value="1"/>
</dbReference>
<dbReference type="EMBL" id="NRHC01000038">
    <property type="protein sequence ID" value="RIY33142.1"/>
    <property type="molecule type" value="Genomic_DNA"/>
</dbReference>
<dbReference type="Pfam" id="PF10385">
    <property type="entry name" value="RNA_pol_Rpb2_45"/>
    <property type="match status" value="1"/>
</dbReference>
<keyword evidence="15" id="KW-1185">Reference proteome</keyword>
<feature type="domain" description="DNA-directed RNA polymerase subunit 2 hybrid-binding" evidence="8">
    <location>
        <begin position="729"/>
        <end position="1278"/>
    </location>
</feature>
<evidence type="ECO:0000256" key="3">
    <source>
        <dbReference type="ARBA" id="ARBA00022695"/>
    </source>
</evidence>
<feature type="domain" description="RNA polymerase Rpb2" evidence="10">
    <location>
        <begin position="150"/>
        <end position="224"/>
    </location>
</feature>
<protein>
    <recommendedName>
        <fullName evidence="6">DNA-directed RNA polymerase subunit beta</fullName>
        <shortName evidence="6">RNAP subunit beta</shortName>
        <ecNumber evidence="6">2.7.7.6</ecNumber>
    </recommendedName>
    <alternativeName>
        <fullName evidence="6">RNA polymerase subunit beta</fullName>
    </alternativeName>
    <alternativeName>
        <fullName evidence="6">Transcriptase subunit beta</fullName>
    </alternativeName>
</protein>
<dbReference type="SUPFAM" id="SSF64484">
    <property type="entry name" value="beta and beta-prime subunits of DNA dependent RNA-polymerase"/>
    <property type="match status" value="1"/>
</dbReference>
<dbReference type="GO" id="GO:0003677">
    <property type="term" value="F:DNA binding"/>
    <property type="evidence" value="ECO:0007669"/>
    <property type="project" value="UniProtKB-UniRule"/>
</dbReference>
<comment type="caution">
    <text evidence="14">The sequence shown here is derived from an EMBL/GenBank/DDBJ whole genome shotgun (WGS) entry which is preliminary data.</text>
</comment>
<feature type="domain" description="DNA-directed RNA polymerase beta subunit external 1" evidence="13">
    <location>
        <begin position="602"/>
        <end position="668"/>
    </location>
</feature>
<evidence type="ECO:0000256" key="1">
    <source>
        <dbReference type="ARBA" id="ARBA00022478"/>
    </source>
</evidence>
<dbReference type="OrthoDB" id="9803954at2"/>
<evidence type="ECO:0000259" key="13">
    <source>
        <dbReference type="Pfam" id="PF10385"/>
    </source>
</evidence>
<dbReference type="Gene3D" id="3.90.1110.10">
    <property type="entry name" value="RNA polymerase Rpb2, domain 2"/>
    <property type="match status" value="1"/>
</dbReference>
<dbReference type="Pfam" id="PF00562">
    <property type="entry name" value="RNA_pol_Rpb2_6"/>
    <property type="match status" value="1"/>
</dbReference>
<dbReference type="RefSeq" id="WP_119524918.1">
    <property type="nucleotide sequence ID" value="NZ_NRHC01000038.1"/>
</dbReference>
<dbReference type="GO" id="GO:0003899">
    <property type="term" value="F:DNA-directed RNA polymerase activity"/>
    <property type="evidence" value="ECO:0007669"/>
    <property type="project" value="UniProtKB-UniRule"/>
</dbReference>
<dbReference type="InterPro" id="IPR042107">
    <property type="entry name" value="DNA-dir_RNA_pol_bsu_ext_1_sf"/>
</dbReference>
<evidence type="ECO:0000256" key="6">
    <source>
        <dbReference type="HAMAP-Rule" id="MF_01321"/>
    </source>
</evidence>
<dbReference type="Gene3D" id="3.90.1100.10">
    <property type="match status" value="2"/>
</dbReference>
<dbReference type="InterPro" id="IPR037034">
    <property type="entry name" value="RNA_pol_Rpb2_2_sf"/>
</dbReference>
<dbReference type="InterPro" id="IPR019462">
    <property type="entry name" value="DNA-dir_RNA_pol_bsu_external_1"/>
</dbReference>
<gene>
    <name evidence="6 14" type="primary">rpoB</name>
    <name evidence="14" type="ORF">CKF54_03600</name>
</gene>
<keyword evidence="3 6" id="KW-0548">Nucleotidyltransferase</keyword>
<reference evidence="14 15" key="1">
    <citation type="submission" date="2017-08" db="EMBL/GenBank/DDBJ databases">
        <title>Reclassification of Bisgaard taxon 37 and 44.</title>
        <authorList>
            <person name="Christensen H."/>
        </authorList>
    </citation>
    <scope>NUCLEOTIDE SEQUENCE [LARGE SCALE GENOMIC DNA]</scope>
    <source>
        <strain evidence="14 15">B96_3</strain>
    </source>
</reference>
<organism evidence="14 15">
    <name type="scientific">Psittacicella hinzii</name>
    <dbReference type="NCBI Taxonomy" id="2028575"/>
    <lineage>
        <taxon>Bacteria</taxon>
        <taxon>Pseudomonadati</taxon>
        <taxon>Pseudomonadota</taxon>
        <taxon>Gammaproteobacteria</taxon>
        <taxon>Pasteurellales</taxon>
        <taxon>Psittacicellaceae</taxon>
        <taxon>Psittacicella</taxon>
    </lineage>
</organism>
<comment type="catalytic activity">
    <reaction evidence="5 6">
        <text>RNA(n) + a ribonucleoside 5'-triphosphate = RNA(n+1) + diphosphate</text>
        <dbReference type="Rhea" id="RHEA:21248"/>
        <dbReference type="Rhea" id="RHEA-COMP:14527"/>
        <dbReference type="Rhea" id="RHEA-COMP:17342"/>
        <dbReference type="ChEBI" id="CHEBI:33019"/>
        <dbReference type="ChEBI" id="CHEBI:61557"/>
        <dbReference type="ChEBI" id="CHEBI:140395"/>
        <dbReference type="EC" id="2.7.7.6"/>
    </reaction>
</comment>
<keyword evidence="2 6" id="KW-0808">Transferase</keyword>
<comment type="subunit">
    <text evidence="6">The RNAP catalytic core consists of 2 alpha, 1 beta, 1 beta' and 1 omega subunit. When a sigma factor is associated with the core the holoenzyme is formed, which can initiate transcription.</text>
</comment>
<dbReference type="InterPro" id="IPR037033">
    <property type="entry name" value="DNA-dir_RNAP_su2_hyb_sf"/>
</dbReference>
<dbReference type="Gene3D" id="2.40.50.100">
    <property type="match status" value="1"/>
</dbReference>
<dbReference type="InterPro" id="IPR010243">
    <property type="entry name" value="RNA_pol_bsu_bac"/>
</dbReference>
<dbReference type="HAMAP" id="MF_01321">
    <property type="entry name" value="RNApol_bact_RpoB"/>
    <property type="match status" value="1"/>
</dbReference>
<dbReference type="Gene3D" id="2.40.270.10">
    <property type="entry name" value="DNA-directed RNA polymerase, subunit 2, domain 6"/>
    <property type="match status" value="1"/>
</dbReference>
<evidence type="ECO:0000313" key="15">
    <source>
        <dbReference type="Proteomes" id="UP000265691"/>
    </source>
</evidence>
<dbReference type="EC" id="2.7.7.6" evidence="6"/>
<accession>A0A3A1Y4A2</accession>
<dbReference type="Pfam" id="PF04565">
    <property type="entry name" value="RNA_pol_Rpb2_3"/>
    <property type="match status" value="1"/>
</dbReference>
<dbReference type="FunFam" id="2.40.270.10:FF:000004">
    <property type="entry name" value="DNA-directed RNA polymerase subunit beta"/>
    <property type="match status" value="1"/>
</dbReference>
<evidence type="ECO:0000256" key="2">
    <source>
        <dbReference type="ARBA" id="ARBA00022679"/>
    </source>
</evidence>
<dbReference type="InterPro" id="IPR015712">
    <property type="entry name" value="DNA-dir_RNA_pol_su2"/>
</dbReference>
<dbReference type="GO" id="GO:0032549">
    <property type="term" value="F:ribonucleoside binding"/>
    <property type="evidence" value="ECO:0007669"/>
    <property type="project" value="InterPro"/>
</dbReference>
<dbReference type="Gene3D" id="2.40.50.150">
    <property type="match status" value="1"/>
</dbReference>
<keyword evidence="4 6" id="KW-0804">Transcription</keyword>
<evidence type="ECO:0000313" key="14">
    <source>
        <dbReference type="EMBL" id="RIY33142.1"/>
    </source>
</evidence>
<dbReference type="Pfam" id="PF04561">
    <property type="entry name" value="RNA_pol_Rpb2_2"/>
    <property type="match status" value="2"/>
</dbReference>
<feature type="domain" description="RNA polymerase Rpb2" evidence="9">
    <location>
        <begin position="1280"/>
        <end position="1353"/>
    </location>
</feature>
<dbReference type="CDD" id="cd00653">
    <property type="entry name" value="RNA_pol_B_RPB2"/>
    <property type="match status" value="1"/>
</dbReference>
<dbReference type="Gene3D" id="3.90.1800.10">
    <property type="entry name" value="RNA polymerase alpha subunit dimerisation domain"/>
    <property type="match status" value="1"/>
</dbReference>
<dbReference type="FunFam" id="3.90.1800.10:FF:000001">
    <property type="entry name" value="DNA-directed RNA polymerase subunit beta"/>
    <property type="match status" value="1"/>
</dbReference>
<dbReference type="PANTHER" id="PTHR20856">
    <property type="entry name" value="DNA-DIRECTED RNA POLYMERASE I SUBUNIT 2"/>
    <property type="match status" value="1"/>
</dbReference>
<dbReference type="GO" id="GO:0000428">
    <property type="term" value="C:DNA-directed RNA polymerase complex"/>
    <property type="evidence" value="ECO:0007669"/>
    <property type="project" value="UniProtKB-KW"/>
</dbReference>
<dbReference type="Gene3D" id="2.30.150.10">
    <property type="entry name" value="DNA-directed RNA polymerase, beta subunit, external 1 domain"/>
    <property type="match status" value="1"/>
</dbReference>
<evidence type="ECO:0000259" key="11">
    <source>
        <dbReference type="Pfam" id="PF04563"/>
    </source>
</evidence>
<comment type="similarity">
    <text evidence="6 7">Belongs to the RNA polymerase beta chain family.</text>
</comment>
<dbReference type="NCBIfam" id="TIGR02013">
    <property type="entry name" value="rpoB"/>
    <property type="match status" value="1"/>
</dbReference>
<feature type="domain" description="RNA polymerase beta subunit protrusion" evidence="11">
    <location>
        <begin position="27"/>
        <end position="510"/>
    </location>
</feature>